<accession>A0ABQ7XUF5</accession>
<dbReference type="Proteomes" id="UP000824890">
    <property type="component" value="Unassembled WGS sequence"/>
</dbReference>
<dbReference type="EMBL" id="JAGKQM010000019">
    <property type="protein sequence ID" value="KAH0859570.1"/>
    <property type="molecule type" value="Genomic_DNA"/>
</dbReference>
<reference evidence="1 2" key="1">
    <citation type="submission" date="2021-05" db="EMBL/GenBank/DDBJ databases">
        <title>Genome Assembly of Synthetic Allotetraploid Brassica napus Reveals Homoeologous Exchanges between Subgenomes.</title>
        <authorList>
            <person name="Davis J.T."/>
        </authorList>
    </citation>
    <scope>NUCLEOTIDE SEQUENCE [LARGE SCALE GENOMIC DNA]</scope>
    <source>
        <strain evidence="2">cv. Da-Ae</strain>
        <tissue evidence="1">Seedling</tissue>
    </source>
</reference>
<organism evidence="1 2">
    <name type="scientific">Brassica napus</name>
    <name type="common">Rape</name>
    <dbReference type="NCBI Taxonomy" id="3708"/>
    <lineage>
        <taxon>Eukaryota</taxon>
        <taxon>Viridiplantae</taxon>
        <taxon>Streptophyta</taxon>
        <taxon>Embryophyta</taxon>
        <taxon>Tracheophyta</taxon>
        <taxon>Spermatophyta</taxon>
        <taxon>Magnoliopsida</taxon>
        <taxon>eudicotyledons</taxon>
        <taxon>Gunneridae</taxon>
        <taxon>Pentapetalae</taxon>
        <taxon>rosids</taxon>
        <taxon>malvids</taxon>
        <taxon>Brassicales</taxon>
        <taxon>Brassicaceae</taxon>
        <taxon>Brassiceae</taxon>
        <taxon>Brassica</taxon>
    </lineage>
</organism>
<name>A0ABQ7XUF5_BRANA</name>
<evidence type="ECO:0000313" key="2">
    <source>
        <dbReference type="Proteomes" id="UP000824890"/>
    </source>
</evidence>
<gene>
    <name evidence="1" type="ORF">HID58_087831</name>
</gene>
<protein>
    <submittedName>
        <fullName evidence="1">Uncharacterized protein</fullName>
    </submittedName>
</protein>
<comment type="caution">
    <text evidence="1">The sequence shown here is derived from an EMBL/GenBank/DDBJ whole genome shotgun (WGS) entry which is preliminary data.</text>
</comment>
<evidence type="ECO:0000313" key="1">
    <source>
        <dbReference type="EMBL" id="KAH0859570.1"/>
    </source>
</evidence>
<sequence length="84" mass="9766">MMNTTPTVDFRTPPRHASCLVLVSIVLYNSNHHPQLTPAHLLLNDVYHLSHFHQSRCVLHRSRRILHLSTRLKPSQVEALLFHD</sequence>
<keyword evidence="2" id="KW-1185">Reference proteome</keyword>
<proteinExistence type="predicted"/>